<dbReference type="InterPro" id="IPR017853">
    <property type="entry name" value="GH"/>
</dbReference>
<dbReference type="PANTHER" id="PTHR36447:SF1">
    <property type="entry name" value="BETA-GALACTOSIDASE GANA"/>
    <property type="match status" value="1"/>
</dbReference>
<keyword evidence="2" id="KW-0326">Glycosidase</keyword>
<evidence type="ECO:0000256" key="2">
    <source>
        <dbReference type="ARBA" id="ARBA00023295"/>
    </source>
</evidence>
<evidence type="ECO:0000259" key="3">
    <source>
        <dbReference type="Pfam" id="PF02449"/>
    </source>
</evidence>
<dbReference type="OrthoDB" id="524207at2759"/>
<comment type="caution">
    <text evidence="4">The sequence shown here is derived from an EMBL/GenBank/DDBJ whole genome shotgun (WGS) entry which is preliminary data.</text>
</comment>
<name>A0A150GVZ2_GONPE</name>
<dbReference type="GO" id="GO:0009341">
    <property type="term" value="C:beta-galactosidase complex"/>
    <property type="evidence" value="ECO:0007669"/>
    <property type="project" value="InterPro"/>
</dbReference>
<dbReference type="GO" id="GO:0004565">
    <property type="term" value="F:beta-galactosidase activity"/>
    <property type="evidence" value="ECO:0007669"/>
    <property type="project" value="InterPro"/>
</dbReference>
<gene>
    <name evidence="4" type="ORF">GPECTOR_5g164</name>
</gene>
<reference evidence="5" key="1">
    <citation type="journal article" date="2016" name="Nat. Commun.">
        <title>The Gonium pectorale genome demonstrates co-option of cell cycle regulation during the evolution of multicellularity.</title>
        <authorList>
            <person name="Hanschen E.R."/>
            <person name="Marriage T.N."/>
            <person name="Ferris P.J."/>
            <person name="Hamaji T."/>
            <person name="Toyoda A."/>
            <person name="Fujiyama A."/>
            <person name="Neme R."/>
            <person name="Noguchi H."/>
            <person name="Minakuchi Y."/>
            <person name="Suzuki M."/>
            <person name="Kawai-Toyooka H."/>
            <person name="Smith D.R."/>
            <person name="Sparks H."/>
            <person name="Anderson J."/>
            <person name="Bakaric R."/>
            <person name="Luria V."/>
            <person name="Karger A."/>
            <person name="Kirschner M.W."/>
            <person name="Durand P.M."/>
            <person name="Michod R.E."/>
            <person name="Nozaki H."/>
            <person name="Olson B.J."/>
        </authorList>
    </citation>
    <scope>NUCLEOTIDE SEQUENCE [LARGE SCALE GENOMIC DNA]</scope>
    <source>
        <strain evidence="5">NIES-2863</strain>
    </source>
</reference>
<dbReference type="Proteomes" id="UP000075714">
    <property type="component" value="Unassembled WGS sequence"/>
</dbReference>
<dbReference type="InterPro" id="IPR013529">
    <property type="entry name" value="Glyco_hydro_42_N"/>
</dbReference>
<organism evidence="4 5">
    <name type="scientific">Gonium pectorale</name>
    <name type="common">Green alga</name>
    <dbReference type="NCBI Taxonomy" id="33097"/>
    <lineage>
        <taxon>Eukaryota</taxon>
        <taxon>Viridiplantae</taxon>
        <taxon>Chlorophyta</taxon>
        <taxon>core chlorophytes</taxon>
        <taxon>Chlorophyceae</taxon>
        <taxon>CS clade</taxon>
        <taxon>Chlamydomonadales</taxon>
        <taxon>Volvocaceae</taxon>
        <taxon>Gonium</taxon>
    </lineage>
</organism>
<dbReference type="AlphaFoldDB" id="A0A150GVZ2"/>
<sequence>MLPHMALRANWRSLRSENFKERFGSIFHSDLTERFKSTQNETQRLTGDLVNTLREMEATGISTAVFSSPWDWFEQEEGKIKYDYLDWVMQTTCQNTKLKVAFILDMVRAPAWVFTKFPDAKAMDSHYRQYQLLSWFHAEAHKVAQETLRNVVSHMANSYRECLSAVQPVYNNEYEAKYTQEHDCYQDYSPPAESAFREWLKVRRQRLEDLNGRWGTQFKTWEEVVPPVLEAGALMGVDMASRYWDFLKFREVVGAEVFTRSCAVVKSAGVRCFHHVPEFFSVLSAVYGASMFKHIAASPYVDFIIVNSNFRTSYGTVLNPTKLRMYINAAQSYGKPVYFEAAVERMSSLELLEAGFRHAAASGAMGIGLTNWLGRLPLNASLMQALHPAPVRCRATELVGVFIHLDSCSAWHGLQWGWSRKDPLHDFVQDLADTLGAECGTHMAVFMELDRFYNALPQMDRVVFVEPIMLFGAVELDLYALVKTAVRSMRHDILYMPVNQTNGVQMTVLQDL</sequence>
<evidence type="ECO:0000256" key="1">
    <source>
        <dbReference type="ARBA" id="ARBA00022801"/>
    </source>
</evidence>
<evidence type="ECO:0000313" key="4">
    <source>
        <dbReference type="EMBL" id="KXZ54056.1"/>
    </source>
</evidence>
<dbReference type="InterPro" id="IPR003476">
    <property type="entry name" value="Glyco_hydro_42"/>
</dbReference>
<dbReference type="GO" id="GO:0005975">
    <property type="term" value="P:carbohydrate metabolic process"/>
    <property type="evidence" value="ECO:0007669"/>
    <property type="project" value="InterPro"/>
</dbReference>
<dbReference type="SUPFAM" id="SSF51445">
    <property type="entry name" value="(Trans)glycosidases"/>
    <property type="match status" value="1"/>
</dbReference>
<dbReference type="Gene3D" id="3.20.20.80">
    <property type="entry name" value="Glycosidases"/>
    <property type="match status" value="1"/>
</dbReference>
<accession>A0A150GVZ2</accession>
<protein>
    <recommendedName>
        <fullName evidence="3">Glycoside hydrolase family 42 N-terminal domain-containing protein</fullName>
    </recommendedName>
</protein>
<dbReference type="Pfam" id="PF02449">
    <property type="entry name" value="Glyco_hydro_42"/>
    <property type="match status" value="1"/>
</dbReference>
<keyword evidence="1" id="KW-0378">Hydrolase</keyword>
<dbReference type="EMBL" id="LSYV01000006">
    <property type="protein sequence ID" value="KXZ54056.1"/>
    <property type="molecule type" value="Genomic_DNA"/>
</dbReference>
<keyword evidence="5" id="KW-1185">Reference proteome</keyword>
<proteinExistence type="predicted"/>
<dbReference type="PANTHER" id="PTHR36447">
    <property type="entry name" value="BETA-GALACTOSIDASE GANA"/>
    <property type="match status" value="1"/>
</dbReference>
<evidence type="ECO:0000313" key="5">
    <source>
        <dbReference type="Proteomes" id="UP000075714"/>
    </source>
</evidence>
<feature type="domain" description="Glycoside hydrolase family 42 N-terminal" evidence="3">
    <location>
        <begin position="52"/>
        <end position="335"/>
    </location>
</feature>